<dbReference type="PANTHER" id="PTHR43825:SF1">
    <property type="entry name" value="TRANSKETOLASE-LIKE PYRIMIDINE-BINDING DOMAIN-CONTAINING PROTEIN"/>
    <property type="match status" value="1"/>
</dbReference>
<dbReference type="InterPro" id="IPR029061">
    <property type="entry name" value="THDP-binding"/>
</dbReference>
<dbReference type="AlphaFoldDB" id="A0A0F9APL3"/>
<dbReference type="FunFam" id="3.40.50.970:FF:000129">
    <property type="entry name" value="Transketolase"/>
    <property type="match status" value="1"/>
</dbReference>
<dbReference type="CDD" id="cd07033">
    <property type="entry name" value="TPP_PYR_DXS_TK_like"/>
    <property type="match status" value="1"/>
</dbReference>
<dbReference type="InterPro" id="IPR033248">
    <property type="entry name" value="Transketolase_C"/>
</dbReference>
<keyword evidence="3" id="KW-0786">Thiamine pyrophosphate</keyword>
<comment type="cofactor">
    <cofactor evidence="1">
        <name>thiamine diphosphate</name>
        <dbReference type="ChEBI" id="CHEBI:58937"/>
    </cofactor>
</comment>
<dbReference type="Pfam" id="PF02780">
    <property type="entry name" value="Transketolase_C"/>
    <property type="match status" value="1"/>
</dbReference>
<dbReference type="InterPro" id="IPR051157">
    <property type="entry name" value="PDH/Transketolase"/>
</dbReference>
<dbReference type="PANTHER" id="PTHR43825">
    <property type="entry name" value="PYRUVATE DEHYDROGENASE E1 COMPONENT"/>
    <property type="match status" value="1"/>
</dbReference>
<feature type="non-terminal residue" evidence="5">
    <location>
        <position position="1"/>
    </location>
</feature>
<dbReference type="Gene3D" id="3.40.50.920">
    <property type="match status" value="1"/>
</dbReference>
<dbReference type="SUPFAM" id="SSF52518">
    <property type="entry name" value="Thiamin diphosphate-binding fold (THDP-binding)"/>
    <property type="match status" value="1"/>
</dbReference>
<dbReference type="SMART" id="SM00861">
    <property type="entry name" value="Transket_pyr"/>
    <property type="match status" value="1"/>
</dbReference>
<protein>
    <recommendedName>
        <fullName evidence="4">Transketolase-like pyrimidine-binding domain-containing protein</fullName>
    </recommendedName>
</protein>
<evidence type="ECO:0000259" key="4">
    <source>
        <dbReference type="SMART" id="SM00861"/>
    </source>
</evidence>
<dbReference type="Gene3D" id="3.40.50.970">
    <property type="match status" value="1"/>
</dbReference>
<reference evidence="5" key="1">
    <citation type="journal article" date="2015" name="Nature">
        <title>Complex archaea that bridge the gap between prokaryotes and eukaryotes.</title>
        <authorList>
            <person name="Spang A."/>
            <person name="Saw J.H."/>
            <person name="Jorgensen S.L."/>
            <person name="Zaremba-Niedzwiedzka K."/>
            <person name="Martijn J."/>
            <person name="Lind A.E."/>
            <person name="van Eijk R."/>
            <person name="Schleper C."/>
            <person name="Guy L."/>
            <person name="Ettema T.J."/>
        </authorList>
    </citation>
    <scope>NUCLEOTIDE SEQUENCE</scope>
</reference>
<dbReference type="InterPro" id="IPR005475">
    <property type="entry name" value="Transketolase-like_Pyr-bd"/>
</dbReference>
<sequence length="300" mass="31945">GESLVNLADRYQDMVVLDADVSNSTRTIEFATVYPGRFFNVGVAEANMMDIAGGMATCGLKPVVSSFSVFLSLKCTDQLRNVVCYNNLPVVIVGGCGGLSDSFDGASHQSVIDLAILRALPNMTVLVPSDVVEVPQALEQGLCNDGPTFIRLCRNPTPVLFDGQPPLRIGKMRKVNDGSDITIAVCGVPVFMAIEAVDELSKKGVSADLLVVSTLKPMDIETLTASASKTRRVLTVEEHSTIGGLGSAVAEVLAKHCPVKMDFVGIEDRFAESGPYMGLMAKYGISVEAIVRKSLSLLNQ</sequence>
<dbReference type="InterPro" id="IPR009014">
    <property type="entry name" value="Transketo_C/PFOR_II"/>
</dbReference>
<name>A0A0F9APL3_9ZZZZ</name>
<feature type="domain" description="Transketolase-like pyrimidine-binding" evidence="4">
    <location>
        <begin position="1"/>
        <end position="159"/>
    </location>
</feature>
<evidence type="ECO:0000256" key="3">
    <source>
        <dbReference type="ARBA" id="ARBA00023052"/>
    </source>
</evidence>
<comment type="caution">
    <text evidence="5">The sequence shown here is derived from an EMBL/GenBank/DDBJ whole genome shotgun (WGS) entry which is preliminary data.</text>
</comment>
<evidence type="ECO:0000313" key="5">
    <source>
        <dbReference type="EMBL" id="KKK74156.1"/>
    </source>
</evidence>
<gene>
    <name evidence="5" type="ORF">LCGC14_2886600</name>
</gene>
<dbReference type="SUPFAM" id="SSF52922">
    <property type="entry name" value="TK C-terminal domain-like"/>
    <property type="match status" value="1"/>
</dbReference>
<organism evidence="5">
    <name type="scientific">marine sediment metagenome</name>
    <dbReference type="NCBI Taxonomy" id="412755"/>
    <lineage>
        <taxon>unclassified sequences</taxon>
        <taxon>metagenomes</taxon>
        <taxon>ecological metagenomes</taxon>
    </lineage>
</organism>
<evidence type="ECO:0000256" key="2">
    <source>
        <dbReference type="ARBA" id="ARBA00007131"/>
    </source>
</evidence>
<accession>A0A0F9APL3</accession>
<evidence type="ECO:0000256" key="1">
    <source>
        <dbReference type="ARBA" id="ARBA00001964"/>
    </source>
</evidence>
<dbReference type="EMBL" id="LAZR01056455">
    <property type="protein sequence ID" value="KKK74156.1"/>
    <property type="molecule type" value="Genomic_DNA"/>
</dbReference>
<proteinExistence type="inferred from homology"/>
<comment type="similarity">
    <text evidence="2">Belongs to the transketolase family.</text>
</comment>
<dbReference type="Pfam" id="PF02779">
    <property type="entry name" value="Transket_pyr"/>
    <property type="match status" value="1"/>
</dbReference>